<proteinExistence type="predicted"/>
<dbReference type="AlphaFoldDB" id="A0A6C0H8N2"/>
<sequence>MHIYITSTNITPNFLQYTNFLDTIVNTKYFNENHIPLLCKFHNYMWGLNQEMFFNKTNINTIIKHLNKKFNSMKTMNRSVDYFKQKYLTDLNYISIYTFYNYFAELNNDKVININMENIINYYINNFKYFKQKYLKYFNKINYLSTYKFYNYLVELNNKKVININMENIIEYYINYYKFHYMQTCYVSDDICIIDFIVSLKSNSFFDSVSLPEACKYHNFKWTIAGNQGPRGMFSIYDDSEE</sequence>
<evidence type="ECO:0000313" key="1">
    <source>
        <dbReference type="EMBL" id="QHT76363.1"/>
    </source>
</evidence>
<reference evidence="1" key="1">
    <citation type="journal article" date="2020" name="Nature">
        <title>Giant virus diversity and host interactions through global metagenomics.</title>
        <authorList>
            <person name="Schulz F."/>
            <person name="Roux S."/>
            <person name="Paez-Espino D."/>
            <person name="Jungbluth S."/>
            <person name="Walsh D.A."/>
            <person name="Denef V.J."/>
            <person name="McMahon K.D."/>
            <person name="Konstantinidis K.T."/>
            <person name="Eloe-Fadrosh E.A."/>
            <person name="Kyrpides N.C."/>
            <person name="Woyke T."/>
        </authorList>
    </citation>
    <scope>NUCLEOTIDE SEQUENCE</scope>
    <source>
        <strain evidence="1">GVMAG-M-3300023179-82</strain>
    </source>
</reference>
<accession>A0A6C0H8N2</accession>
<protein>
    <submittedName>
        <fullName evidence="1">Uncharacterized protein</fullName>
    </submittedName>
</protein>
<dbReference type="EMBL" id="MN739896">
    <property type="protein sequence ID" value="QHT76363.1"/>
    <property type="molecule type" value="Genomic_DNA"/>
</dbReference>
<organism evidence="1">
    <name type="scientific">viral metagenome</name>
    <dbReference type="NCBI Taxonomy" id="1070528"/>
    <lineage>
        <taxon>unclassified sequences</taxon>
        <taxon>metagenomes</taxon>
        <taxon>organismal metagenomes</taxon>
    </lineage>
</organism>
<name>A0A6C0H8N2_9ZZZZ</name>